<proteinExistence type="predicted"/>
<evidence type="ECO:0000256" key="1">
    <source>
        <dbReference type="SAM" id="Phobius"/>
    </source>
</evidence>
<sequence>MRRKKSLNCCRDIAHSIIISVHSLTLSIIHFSSVAY</sequence>
<reference evidence="2" key="2">
    <citation type="journal article" date="2015" name="Data Brief">
        <title>Shoot transcriptome of the giant reed, Arundo donax.</title>
        <authorList>
            <person name="Barrero R.A."/>
            <person name="Guerrero F.D."/>
            <person name="Moolhuijzen P."/>
            <person name="Goolsby J.A."/>
            <person name="Tidwell J."/>
            <person name="Bellgard S.E."/>
            <person name="Bellgard M.I."/>
        </authorList>
    </citation>
    <scope>NUCLEOTIDE SEQUENCE</scope>
    <source>
        <tissue evidence="2">Shoot tissue taken approximately 20 cm above the soil surface</tissue>
    </source>
</reference>
<reference evidence="2" key="1">
    <citation type="submission" date="2014-09" db="EMBL/GenBank/DDBJ databases">
        <authorList>
            <person name="Magalhaes I.L.F."/>
            <person name="Oliveira U."/>
            <person name="Santos F.R."/>
            <person name="Vidigal T.H.D.A."/>
            <person name="Brescovit A.D."/>
            <person name="Santos A.J."/>
        </authorList>
    </citation>
    <scope>NUCLEOTIDE SEQUENCE</scope>
    <source>
        <tissue evidence="2">Shoot tissue taken approximately 20 cm above the soil surface</tissue>
    </source>
</reference>
<organism evidence="2">
    <name type="scientific">Arundo donax</name>
    <name type="common">Giant reed</name>
    <name type="synonym">Donax arundinaceus</name>
    <dbReference type="NCBI Taxonomy" id="35708"/>
    <lineage>
        <taxon>Eukaryota</taxon>
        <taxon>Viridiplantae</taxon>
        <taxon>Streptophyta</taxon>
        <taxon>Embryophyta</taxon>
        <taxon>Tracheophyta</taxon>
        <taxon>Spermatophyta</taxon>
        <taxon>Magnoliopsida</taxon>
        <taxon>Liliopsida</taxon>
        <taxon>Poales</taxon>
        <taxon>Poaceae</taxon>
        <taxon>PACMAD clade</taxon>
        <taxon>Arundinoideae</taxon>
        <taxon>Arundineae</taxon>
        <taxon>Arundo</taxon>
    </lineage>
</organism>
<accession>A0A0A8Y6F1</accession>
<dbReference type="EMBL" id="GBRH01277250">
    <property type="protein sequence ID" value="JAD20645.1"/>
    <property type="molecule type" value="Transcribed_RNA"/>
</dbReference>
<keyword evidence="1" id="KW-1133">Transmembrane helix</keyword>
<dbReference type="AlphaFoldDB" id="A0A0A8Y6F1"/>
<protein>
    <submittedName>
        <fullName evidence="2">Uncharacterized protein</fullName>
    </submittedName>
</protein>
<keyword evidence="1" id="KW-0812">Transmembrane</keyword>
<name>A0A0A8Y6F1_ARUDO</name>
<evidence type="ECO:0000313" key="2">
    <source>
        <dbReference type="EMBL" id="JAD20645.1"/>
    </source>
</evidence>
<feature type="transmembrane region" description="Helical" evidence="1">
    <location>
        <begin position="12"/>
        <end position="31"/>
    </location>
</feature>
<keyword evidence="1" id="KW-0472">Membrane</keyword>